<keyword evidence="2" id="KW-1185">Reference proteome</keyword>
<dbReference type="AlphaFoldDB" id="A0A0C9TI37"/>
<evidence type="ECO:0000313" key="2">
    <source>
        <dbReference type="Proteomes" id="UP000053647"/>
    </source>
</evidence>
<dbReference type="Pfam" id="PF20414">
    <property type="entry name" value="DUF6698"/>
    <property type="match status" value="1"/>
</dbReference>
<dbReference type="HOGENOM" id="CLU_185716_0_0_1"/>
<organism evidence="1 2">
    <name type="scientific">Paxillus involutus ATCC 200175</name>
    <dbReference type="NCBI Taxonomy" id="664439"/>
    <lineage>
        <taxon>Eukaryota</taxon>
        <taxon>Fungi</taxon>
        <taxon>Dikarya</taxon>
        <taxon>Basidiomycota</taxon>
        <taxon>Agaricomycotina</taxon>
        <taxon>Agaricomycetes</taxon>
        <taxon>Agaricomycetidae</taxon>
        <taxon>Boletales</taxon>
        <taxon>Paxilineae</taxon>
        <taxon>Paxillaceae</taxon>
        <taxon>Paxillus</taxon>
    </lineage>
</organism>
<reference evidence="2" key="2">
    <citation type="submission" date="2015-01" db="EMBL/GenBank/DDBJ databases">
        <title>Evolutionary Origins and Diversification of the Mycorrhizal Mutualists.</title>
        <authorList>
            <consortium name="DOE Joint Genome Institute"/>
            <consortium name="Mycorrhizal Genomics Consortium"/>
            <person name="Kohler A."/>
            <person name="Kuo A."/>
            <person name="Nagy L.G."/>
            <person name="Floudas D."/>
            <person name="Copeland A."/>
            <person name="Barry K.W."/>
            <person name="Cichocki N."/>
            <person name="Veneault-Fourrey C."/>
            <person name="LaButti K."/>
            <person name="Lindquist E.A."/>
            <person name="Lipzen A."/>
            <person name="Lundell T."/>
            <person name="Morin E."/>
            <person name="Murat C."/>
            <person name="Riley R."/>
            <person name="Ohm R."/>
            <person name="Sun H."/>
            <person name="Tunlid A."/>
            <person name="Henrissat B."/>
            <person name="Grigoriev I.V."/>
            <person name="Hibbett D.S."/>
            <person name="Martin F."/>
        </authorList>
    </citation>
    <scope>NUCLEOTIDE SEQUENCE [LARGE SCALE GENOMIC DNA]</scope>
    <source>
        <strain evidence="2">ATCC 200175</strain>
    </source>
</reference>
<proteinExistence type="predicted"/>
<dbReference type="Proteomes" id="UP000053647">
    <property type="component" value="Unassembled WGS sequence"/>
</dbReference>
<gene>
    <name evidence="1" type="ORF">PAXINDRAFT_86097</name>
</gene>
<dbReference type="EMBL" id="KN819406">
    <property type="protein sequence ID" value="KIJ10428.1"/>
    <property type="molecule type" value="Genomic_DNA"/>
</dbReference>
<evidence type="ECO:0000313" key="1">
    <source>
        <dbReference type="EMBL" id="KIJ10428.1"/>
    </source>
</evidence>
<reference evidence="1 2" key="1">
    <citation type="submission" date="2014-06" db="EMBL/GenBank/DDBJ databases">
        <authorList>
            <consortium name="DOE Joint Genome Institute"/>
            <person name="Kuo A."/>
            <person name="Kohler A."/>
            <person name="Nagy L.G."/>
            <person name="Floudas D."/>
            <person name="Copeland A."/>
            <person name="Barry K.W."/>
            <person name="Cichocki N."/>
            <person name="Veneault-Fourrey C."/>
            <person name="LaButti K."/>
            <person name="Lindquist E.A."/>
            <person name="Lipzen A."/>
            <person name="Lundell T."/>
            <person name="Morin E."/>
            <person name="Murat C."/>
            <person name="Sun H."/>
            <person name="Tunlid A."/>
            <person name="Henrissat B."/>
            <person name="Grigoriev I.V."/>
            <person name="Hibbett D.S."/>
            <person name="Martin F."/>
            <person name="Nordberg H.P."/>
            <person name="Cantor M.N."/>
            <person name="Hua S.X."/>
        </authorList>
    </citation>
    <scope>NUCLEOTIDE SEQUENCE [LARGE SCALE GENOMIC DNA]</scope>
    <source>
        <strain evidence="1 2">ATCC 200175</strain>
    </source>
</reference>
<dbReference type="OrthoDB" id="2675119at2759"/>
<dbReference type="InterPro" id="IPR046521">
    <property type="entry name" value="DUF6698"/>
</dbReference>
<sequence>MRAVTKASIGYVATQARFSLTSTQIFSHTDLVTDSEHFYNSILELLKDPEEKEEVNQLLIWWNRYL</sequence>
<protein>
    <submittedName>
        <fullName evidence="1">Uncharacterized protein</fullName>
    </submittedName>
</protein>
<name>A0A0C9TI37_PAXIN</name>
<accession>A0A0C9TI37</accession>